<evidence type="ECO:0000259" key="9">
    <source>
        <dbReference type="Pfam" id="PF01179"/>
    </source>
</evidence>
<evidence type="ECO:0000256" key="8">
    <source>
        <dbReference type="SAM" id="Phobius"/>
    </source>
</evidence>
<comment type="PTM">
    <text evidence="6 7">Topaquinone (TPQ) is generated by copper-dependent autoxidation of a specific tyrosyl residue.</text>
</comment>
<dbReference type="PANTHER" id="PTHR10638:SF20">
    <property type="entry name" value="AMINE OXIDASE"/>
    <property type="match status" value="1"/>
</dbReference>
<evidence type="ECO:0000256" key="2">
    <source>
        <dbReference type="ARBA" id="ARBA00022723"/>
    </source>
</evidence>
<feature type="domain" description="Copper amine oxidase N2-terminal" evidence="10">
    <location>
        <begin position="110"/>
        <end position="168"/>
    </location>
</feature>
<accession>A0A3S1AVV0</accession>
<keyword evidence="4 7" id="KW-0560">Oxidoreductase</keyword>
<feature type="modified residue" description="2',4',5'-topaquinone" evidence="6">
    <location>
        <position position="197"/>
    </location>
</feature>
<evidence type="ECO:0000256" key="6">
    <source>
        <dbReference type="PIRSR" id="PIRSR600269-51"/>
    </source>
</evidence>
<dbReference type="InterPro" id="IPR015798">
    <property type="entry name" value="Cu_amine_oxidase_C"/>
</dbReference>
<comment type="cofactor">
    <cofactor evidence="7">
        <name>Cu cation</name>
        <dbReference type="ChEBI" id="CHEBI:23378"/>
    </cofactor>
    <text evidence="7">Contains 1 topaquinone per subunit.</text>
</comment>
<dbReference type="InterPro" id="IPR000269">
    <property type="entry name" value="Cu_amine_oxidase"/>
</dbReference>
<dbReference type="Pfam" id="PF01179">
    <property type="entry name" value="Cu_amine_oxid"/>
    <property type="match status" value="1"/>
</dbReference>
<dbReference type="EC" id="1.4.3.-" evidence="7"/>
<dbReference type="SUPFAM" id="SSF54416">
    <property type="entry name" value="Amine oxidase N-terminal region"/>
    <property type="match status" value="1"/>
</dbReference>
<evidence type="ECO:0000256" key="7">
    <source>
        <dbReference type="RuleBase" id="RU000672"/>
    </source>
</evidence>
<dbReference type="Pfam" id="PF02727">
    <property type="entry name" value="Cu_amine_oxidN2"/>
    <property type="match status" value="1"/>
</dbReference>
<dbReference type="PANTHER" id="PTHR10638">
    <property type="entry name" value="COPPER AMINE OXIDASE"/>
    <property type="match status" value="1"/>
</dbReference>
<keyword evidence="12" id="KW-1185">Reference proteome</keyword>
<proteinExistence type="inferred from homology"/>
<evidence type="ECO:0000256" key="4">
    <source>
        <dbReference type="ARBA" id="ARBA00023002"/>
    </source>
</evidence>
<protein>
    <recommendedName>
        <fullName evidence="7">Amine oxidase</fullName>
        <ecNumber evidence="7">1.4.3.-</ecNumber>
    </recommendedName>
</protein>
<dbReference type="OrthoDB" id="6149684at2759"/>
<feature type="transmembrane region" description="Helical" evidence="8">
    <location>
        <begin position="12"/>
        <end position="33"/>
    </location>
</feature>
<evidence type="ECO:0000313" key="11">
    <source>
        <dbReference type="EMBL" id="RUS68677.1"/>
    </source>
</evidence>
<reference evidence="11 12" key="1">
    <citation type="submission" date="2019-01" db="EMBL/GenBank/DDBJ databases">
        <title>A draft genome assembly of the solar-powered sea slug Elysia chlorotica.</title>
        <authorList>
            <person name="Cai H."/>
            <person name="Li Q."/>
            <person name="Fang X."/>
            <person name="Li J."/>
            <person name="Curtis N.E."/>
            <person name="Altenburger A."/>
            <person name="Shibata T."/>
            <person name="Feng M."/>
            <person name="Maeda T."/>
            <person name="Schwartz J.A."/>
            <person name="Shigenobu S."/>
            <person name="Lundholm N."/>
            <person name="Nishiyama T."/>
            <person name="Yang H."/>
            <person name="Hasebe M."/>
            <person name="Li S."/>
            <person name="Pierce S.K."/>
            <person name="Wang J."/>
        </authorList>
    </citation>
    <scope>NUCLEOTIDE SEQUENCE [LARGE SCALE GENOMIC DNA]</scope>
    <source>
        <strain evidence="11">EC2010</strain>
        <tissue evidence="11">Whole organism of an adult</tissue>
    </source>
</reference>
<dbReference type="Gene3D" id="2.70.98.20">
    <property type="entry name" value="Copper amine oxidase, catalytic domain"/>
    <property type="match status" value="1"/>
</dbReference>
<dbReference type="STRING" id="188477.A0A3S1AVV0"/>
<dbReference type="GO" id="GO:0008131">
    <property type="term" value="F:primary methylamine oxidase activity"/>
    <property type="evidence" value="ECO:0007669"/>
    <property type="project" value="InterPro"/>
</dbReference>
<keyword evidence="8" id="KW-0812">Transmembrane</keyword>
<feature type="domain" description="Copper amine oxidase catalytic" evidence="9">
    <location>
        <begin position="182"/>
        <end position="273"/>
    </location>
</feature>
<evidence type="ECO:0000313" key="12">
    <source>
        <dbReference type="Proteomes" id="UP000271974"/>
    </source>
</evidence>
<comment type="caution">
    <text evidence="11">The sequence shown here is derived from an EMBL/GenBank/DDBJ whole genome shotgun (WGS) entry which is preliminary data.</text>
</comment>
<keyword evidence="2 7" id="KW-0479">Metal-binding</keyword>
<dbReference type="AlphaFoldDB" id="A0A3S1AVV0"/>
<name>A0A3S1AVV0_ELYCH</name>
<keyword evidence="8" id="KW-1133">Transmembrane helix</keyword>
<dbReference type="Gene3D" id="3.10.450.40">
    <property type="match status" value="1"/>
</dbReference>
<dbReference type="GO" id="GO:0048038">
    <property type="term" value="F:quinone binding"/>
    <property type="evidence" value="ECO:0007669"/>
    <property type="project" value="InterPro"/>
</dbReference>
<keyword evidence="3 6" id="KW-0801">TPQ</keyword>
<dbReference type="GO" id="GO:0005507">
    <property type="term" value="F:copper ion binding"/>
    <property type="evidence" value="ECO:0007669"/>
    <property type="project" value="InterPro"/>
</dbReference>
<organism evidence="11 12">
    <name type="scientific">Elysia chlorotica</name>
    <name type="common">Eastern emerald elysia</name>
    <name type="synonym">Sea slug</name>
    <dbReference type="NCBI Taxonomy" id="188477"/>
    <lineage>
        <taxon>Eukaryota</taxon>
        <taxon>Metazoa</taxon>
        <taxon>Spiralia</taxon>
        <taxon>Lophotrochozoa</taxon>
        <taxon>Mollusca</taxon>
        <taxon>Gastropoda</taxon>
        <taxon>Heterobranchia</taxon>
        <taxon>Euthyneura</taxon>
        <taxon>Panpulmonata</taxon>
        <taxon>Sacoglossa</taxon>
        <taxon>Placobranchoidea</taxon>
        <taxon>Plakobranchidae</taxon>
        <taxon>Elysia</taxon>
    </lineage>
</organism>
<gene>
    <name evidence="11" type="ORF">EGW08_023561</name>
</gene>
<comment type="similarity">
    <text evidence="1 7">Belongs to the copper/topaquinone oxidase family.</text>
</comment>
<dbReference type="InterPro" id="IPR015800">
    <property type="entry name" value="Cu_amine_oxidase_N2"/>
</dbReference>
<keyword evidence="8" id="KW-0472">Membrane</keyword>
<sequence>MTSFTNKPGRAWQVSTGILLVVCIGLLIALIVVASEDKTTTKLVTVTSDGQEVAECGESNPNGNSIDLREPSSPGPFHDLTEEEMKKLRTFLQNDPRIRANTFEEIATLNTKSSYAYMVDLWVPPKSEVLDFLDSGGPQPARQARVMMFRGDKSPPVVEEWICGPLPDVTNCDLMNFTNRRNPVEFESRTILVVGNYDYVIDFIFHQNGVIETRLMSTGYIQGNVFRAVERQYGFRLEETLTANLHHHMFHLKVDLDVSGTSNRYETLNVEPMATKICWVR</sequence>
<evidence type="ECO:0000256" key="1">
    <source>
        <dbReference type="ARBA" id="ARBA00007983"/>
    </source>
</evidence>
<dbReference type="InterPro" id="IPR016182">
    <property type="entry name" value="Cu_amine_oxidase_N-reg"/>
</dbReference>
<evidence type="ECO:0000259" key="10">
    <source>
        <dbReference type="Pfam" id="PF02727"/>
    </source>
</evidence>
<evidence type="ECO:0000256" key="3">
    <source>
        <dbReference type="ARBA" id="ARBA00022772"/>
    </source>
</evidence>
<dbReference type="GO" id="GO:0005886">
    <property type="term" value="C:plasma membrane"/>
    <property type="evidence" value="ECO:0007669"/>
    <property type="project" value="TreeGrafter"/>
</dbReference>
<dbReference type="InterPro" id="IPR036460">
    <property type="entry name" value="Cu_amine_oxidase_C_sf"/>
</dbReference>
<dbReference type="SUPFAM" id="SSF49998">
    <property type="entry name" value="Amine oxidase catalytic domain"/>
    <property type="match status" value="1"/>
</dbReference>
<dbReference type="Proteomes" id="UP000271974">
    <property type="component" value="Unassembled WGS sequence"/>
</dbReference>
<dbReference type="EMBL" id="RQTK01002116">
    <property type="protein sequence ID" value="RUS68677.1"/>
    <property type="molecule type" value="Genomic_DNA"/>
</dbReference>
<evidence type="ECO:0000256" key="5">
    <source>
        <dbReference type="ARBA" id="ARBA00023008"/>
    </source>
</evidence>
<dbReference type="GO" id="GO:0009308">
    <property type="term" value="P:amine metabolic process"/>
    <property type="evidence" value="ECO:0007669"/>
    <property type="project" value="UniProtKB-UniRule"/>
</dbReference>
<keyword evidence="5 7" id="KW-0186">Copper</keyword>